<dbReference type="EnsemblPlants" id="EMT07815">
    <property type="protein sequence ID" value="EMT07815"/>
    <property type="gene ID" value="F775_24517"/>
</dbReference>
<name>M8B2M0_AEGTA</name>
<feature type="region of interest" description="Disordered" evidence="1">
    <location>
        <begin position="35"/>
        <end position="62"/>
    </location>
</feature>
<protein>
    <submittedName>
        <fullName evidence="2">Uncharacterized protein</fullName>
    </submittedName>
</protein>
<evidence type="ECO:0000256" key="1">
    <source>
        <dbReference type="SAM" id="MobiDB-lite"/>
    </source>
</evidence>
<feature type="compositionally biased region" description="Basic and acidic residues" evidence="1">
    <location>
        <begin position="35"/>
        <end position="46"/>
    </location>
</feature>
<organism evidence="2">
    <name type="scientific">Aegilops tauschii</name>
    <name type="common">Tausch's goatgrass</name>
    <name type="synonym">Aegilops squarrosa</name>
    <dbReference type="NCBI Taxonomy" id="37682"/>
    <lineage>
        <taxon>Eukaryota</taxon>
        <taxon>Viridiplantae</taxon>
        <taxon>Streptophyta</taxon>
        <taxon>Embryophyta</taxon>
        <taxon>Tracheophyta</taxon>
        <taxon>Spermatophyta</taxon>
        <taxon>Magnoliopsida</taxon>
        <taxon>Liliopsida</taxon>
        <taxon>Poales</taxon>
        <taxon>Poaceae</taxon>
        <taxon>BOP clade</taxon>
        <taxon>Pooideae</taxon>
        <taxon>Triticodae</taxon>
        <taxon>Triticeae</taxon>
        <taxon>Triticinae</taxon>
        <taxon>Aegilops</taxon>
    </lineage>
</organism>
<dbReference type="AlphaFoldDB" id="M8B2M0"/>
<proteinExistence type="predicted"/>
<sequence length="144" mass="15693">MGLAGSSASLPPCRGRKRNSCQSVSSIIIDREYLGQSMREKEKKGMYEQGPEGPEEEGQGRSSVSLYIIDCDQLRGEDIMFGNNSRLDKDHSSGFSLKTVVSGSEMIAARLFDAFLLVGGTVQGATPMRFLAGWSVFRRNPGAH</sequence>
<evidence type="ECO:0000313" key="2">
    <source>
        <dbReference type="EnsemblPlants" id="EMT07815"/>
    </source>
</evidence>
<reference evidence="2" key="1">
    <citation type="submission" date="2015-06" db="UniProtKB">
        <authorList>
            <consortium name="EnsemblPlants"/>
        </authorList>
    </citation>
    <scope>IDENTIFICATION</scope>
</reference>
<accession>M8B2M0</accession>
<feature type="region of interest" description="Disordered" evidence="1">
    <location>
        <begin position="1"/>
        <end position="21"/>
    </location>
</feature>